<name>A0A653IFS3_9BACL</name>
<dbReference type="RefSeq" id="WP_159173806.1">
    <property type="nucleotide sequence ID" value="NZ_LR732312.1"/>
</dbReference>
<protein>
    <submittedName>
        <fullName evidence="2">Uncharacterized protein</fullName>
    </submittedName>
</protein>
<evidence type="ECO:0000256" key="1">
    <source>
        <dbReference type="SAM" id="Phobius"/>
    </source>
</evidence>
<organism evidence="2 3">
    <name type="scientific">Exiguobacterium oxidotolerans</name>
    <dbReference type="NCBI Taxonomy" id="223958"/>
    <lineage>
        <taxon>Bacteria</taxon>
        <taxon>Bacillati</taxon>
        <taxon>Bacillota</taxon>
        <taxon>Bacilli</taxon>
        <taxon>Bacillales</taxon>
        <taxon>Bacillales Family XII. Incertae Sedis</taxon>
        <taxon>Exiguobacterium</taxon>
    </lineage>
</organism>
<accession>A0A653IFS3</accession>
<keyword evidence="3" id="KW-1185">Reference proteome</keyword>
<proteinExistence type="predicted"/>
<feature type="transmembrane region" description="Helical" evidence="1">
    <location>
        <begin position="6"/>
        <end position="29"/>
    </location>
</feature>
<dbReference type="Proteomes" id="UP000439752">
    <property type="component" value="Unassembled WGS sequence"/>
</dbReference>
<dbReference type="AlphaFoldDB" id="A0A653IFS3"/>
<evidence type="ECO:0000313" key="3">
    <source>
        <dbReference type="Proteomes" id="UP000439752"/>
    </source>
</evidence>
<keyword evidence="1" id="KW-0812">Transmembrane</keyword>
<feature type="transmembrane region" description="Helical" evidence="1">
    <location>
        <begin position="41"/>
        <end position="58"/>
    </location>
</feature>
<keyword evidence="1" id="KW-1133">Transmembrane helix</keyword>
<feature type="transmembrane region" description="Helical" evidence="1">
    <location>
        <begin position="70"/>
        <end position="101"/>
    </location>
</feature>
<keyword evidence="1" id="KW-0472">Membrane</keyword>
<evidence type="ECO:0000313" key="2">
    <source>
        <dbReference type="EMBL" id="VWX37941.1"/>
    </source>
</evidence>
<gene>
    <name evidence="2" type="ORF">EXIGUO9Y_360218</name>
</gene>
<reference evidence="2 3" key="1">
    <citation type="submission" date="2019-10" db="EMBL/GenBank/DDBJ databases">
        <authorList>
            <person name="Karimi E."/>
        </authorList>
    </citation>
    <scope>NUCLEOTIDE SEQUENCE [LARGE SCALE GENOMIC DNA]</scope>
    <source>
        <strain evidence="2">Exiguobacterium sp. 9Y</strain>
    </source>
</reference>
<dbReference type="EMBL" id="CABWKQ010000030">
    <property type="protein sequence ID" value="VWX37941.1"/>
    <property type="molecule type" value="Genomic_DNA"/>
</dbReference>
<sequence>MLSSSVSLPYVVLLLLMSSCCLLFGSILLLKHTVRGRYAGFYLLAAAIFPAAMLITSAEGALMSQLYFEAGLFLGCVAWLLVLATGYMLMVTSAVTFRYLYRYTSLPATLRTRFASRFERKKQIH</sequence>